<accession>V2WV10</accession>
<name>V2WV10_MONRO</name>
<dbReference type="Proteomes" id="UP000017559">
    <property type="component" value="Unassembled WGS sequence"/>
</dbReference>
<gene>
    <name evidence="2" type="ORF">Moror_11505</name>
</gene>
<feature type="compositionally biased region" description="Polar residues" evidence="1">
    <location>
        <begin position="239"/>
        <end position="249"/>
    </location>
</feature>
<feature type="compositionally biased region" description="Polar residues" evidence="1">
    <location>
        <begin position="177"/>
        <end position="198"/>
    </location>
</feature>
<feature type="region of interest" description="Disordered" evidence="1">
    <location>
        <begin position="115"/>
        <end position="266"/>
    </location>
</feature>
<protein>
    <submittedName>
        <fullName evidence="2">Uncharacterized protein</fullName>
    </submittedName>
</protein>
<reference evidence="2 3" key="1">
    <citation type="journal article" date="2014" name="BMC Genomics">
        <title>Genome and secretome analysis of the hemibiotrophic fungal pathogen, Moniliophthora roreri, which causes frosty pod rot disease of cacao: mechanisms of the biotrophic and necrotrophic phases.</title>
        <authorList>
            <person name="Meinhardt L.W."/>
            <person name="Costa G.G.L."/>
            <person name="Thomazella D.P.T."/>
            <person name="Teixeira P.J.P.L."/>
            <person name="Carazzolle M.F."/>
            <person name="Schuster S.C."/>
            <person name="Carlson J.E."/>
            <person name="Guiltinan M.J."/>
            <person name="Mieczkowski P."/>
            <person name="Farmer A."/>
            <person name="Ramaraj T."/>
            <person name="Crozier J."/>
            <person name="Davis R.E."/>
            <person name="Shao J."/>
            <person name="Melnick R.L."/>
            <person name="Pereira G.A.G."/>
            <person name="Bailey B.A."/>
        </authorList>
    </citation>
    <scope>NUCLEOTIDE SEQUENCE [LARGE SCALE GENOMIC DNA]</scope>
    <source>
        <strain evidence="2 3">MCA 2997</strain>
    </source>
</reference>
<evidence type="ECO:0000313" key="3">
    <source>
        <dbReference type="Proteomes" id="UP000017559"/>
    </source>
</evidence>
<keyword evidence="3" id="KW-1185">Reference proteome</keyword>
<evidence type="ECO:0000256" key="1">
    <source>
        <dbReference type="SAM" id="MobiDB-lite"/>
    </source>
</evidence>
<dbReference type="AlphaFoldDB" id="V2WV10"/>
<sequence length="411" mass="45484">MSQSYTYDNLHPTALQLLYLLNNTTYRERIINAAQNLPLIDHLLANYQFVQQQHQHFNSLLTAANLQLNRIAVNVAASGFMIPGQLMITPPPSRVRHLPQVDWNILLDTPQRPLRTISSSRMPDPHQLHRSPSTVSIQTGSIDPNHLQVLSPEIPPTPPPQDEPPHPQNPSPDTSDSESNLAQRSRTSLSQPKNNSTKPLPLSPVFHILSPQMITPGPPGLLETGLPQRTPGTPPPGLSDQSPSNNPLKNNIIDETTEPESRRSSLPTNLVSMTDFLDVIGAISRVTIHRTVETTNAQSATHSNLTIYLTIAHNFDTVNEFLSQALPELIRLLMALRMTTVTRPLSATLPTSPTSTEDEEEPLVYTVVCITDNREPFTMTTEDGEERHFVPVRYVNGAVVFEAGTSNINRG</sequence>
<evidence type="ECO:0000313" key="2">
    <source>
        <dbReference type="EMBL" id="ESK84045.1"/>
    </source>
</evidence>
<dbReference type="HOGENOM" id="CLU_046016_0_0_1"/>
<dbReference type="EMBL" id="AWSO01001379">
    <property type="protein sequence ID" value="ESK84045.1"/>
    <property type="molecule type" value="Genomic_DNA"/>
</dbReference>
<dbReference type="KEGG" id="mrr:Moror_11505"/>
<feature type="compositionally biased region" description="Polar residues" evidence="1">
    <location>
        <begin position="130"/>
        <end position="142"/>
    </location>
</feature>
<proteinExistence type="predicted"/>
<organism evidence="2 3">
    <name type="scientific">Moniliophthora roreri (strain MCA 2997)</name>
    <name type="common">Cocoa frosty pod rot fungus</name>
    <name type="synonym">Crinipellis roreri</name>
    <dbReference type="NCBI Taxonomy" id="1381753"/>
    <lineage>
        <taxon>Eukaryota</taxon>
        <taxon>Fungi</taxon>
        <taxon>Dikarya</taxon>
        <taxon>Basidiomycota</taxon>
        <taxon>Agaricomycotina</taxon>
        <taxon>Agaricomycetes</taxon>
        <taxon>Agaricomycetidae</taxon>
        <taxon>Agaricales</taxon>
        <taxon>Marasmiineae</taxon>
        <taxon>Marasmiaceae</taxon>
        <taxon>Moniliophthora</taxon>
    </lineage>
</organism>
<comment type="caution">
    <text evidence="2">The sequence shown here is derived from an EMBL/GenBank/DDBJ whole genome shotgun (WGS) entry which is preliminary data.</text>
</comment>
<feature type="compositionally biased region" description="Pro residues" evidence="1">
    <location>
        <begin position="153"/>
        <end position="170"/>
    </location>
</feature>